<dbReference type="EMBL" id="CP007586">
    <property type="protein sequence ID" value="AHY15669.1"/>
    <property type="molecule type" value="Genomic_DNA"/>
</dbReference>
<dbReference type="Proteomes" id="UP000025245">
    <property type="component" value="Chromosome"/>
</dbReference>
<reference evidence="1 3" key="1">
    <citation type="journal article" date="2014" name="Genome Announc.">
        <title>Complete Genome Sequence of a Virulent Strain, Streptococcus iniae ISET0901, Isolated from Diseased Tilapia.</title>
        <authorList>
            <person name="Pridgeon J.W."/>
            <person name="Zhang D."/>
            <person name="Zhang L."/>
        </authorList>
    </citation>
    <scope>NUCLEOTIDE SEQUENCE [LARGE SCALE GENOMIC DNA]</scope>
    <source>
        <strain evidence="1 3">ISET0901</strain>
    </source>
</reference>
<dbReference type="KEGG" id="siz:SI82_04395"/>
<dbReference type="EMBL" id="QLQD01000044">
    <property type="protein sequence ID" value="RLU57289.1"/>
    <property type="molecule type" value="Genomic_DNA"/>
</dbReference>
<dbReference type="AlphaFoldDB" id="A0A3L8GJX7"/>
<dbReference type="OrthoDB" id="2151809at2"/>
<reference evidence="2 4" key="2">
    <citation type="submission" date="2018-06" db="EMBL/GenBank/DDBJ databases">
        <title>Mutators as drivers of adaptation in pathogenic bacteria and a risk factor for host jumps and vaccine escape.</title>
        <authorList>
            <person name="Barnes A.C."/>
            <person name="Silayeva O."/>
        </authorList>
    </citation>
    <scope>NUCLEOTIDE SEQUENCE [LARGE SCALE GENOMIC DNA]</scope>
    <source>
        <strain evidence="2 4">QMA0445</strain>
    </source>
</reference>
<dbReference type="STRING" id="1346.BMF34_04270"/>
<gene>
    <name evidence="2" type="ORF">DIY07_04585</name>
    <name evidence="1" type="ORF">DQ08_04180</name>
</gene>
<dbReference type="GeneID" id="35766571"/>
<organism evidence="2 4">
    <name type="scientific">Streptococcus iniae</name>
    <name type="common">Streptococcus shiloi</name>
    <dbReference type="NCBI Taxonomy" id="1346"/>
    <lineage>
        <taxon>Bacteria</taxon>
        <taxon>Bacillati</taxon>
        <taxon>Bacillota</taxon>
        <taxon>Bacilli</taxon>
        <taxon>Lactobacillales</taxon>
        <taxon>Streptococcaceae</taxon>
        <taxon>Streptococcus</taxon>
    </lineage>
</organism>
<dbReference type="Proteomes" id="UP000269148">
    <property type="component" value="Unassembled WGS sequence"/>
</dbReference>
<sequence length="76" mass="8781">MSKKDKKIEIQLVDHQVSLENKIVDGYQLHIGKRLVGEIAELDDRFVVIKNGSADTFFKKLEQAVENIIENYNLNH</sequence>
<dbReference type="InterPro" id="IPR021351">
    <property type="entry name" value="DUF2969"/>
</dbReference>
<evidence type="ECO:0000313" key="3">
    <source>
        <dbReference type="Proteomes" id="UP000025245"/>
    </source>
</evidence>
<name>A0A3L8GJX7_STRIN</name>
<accession>A0A3L8GJX7</accession>
<evidence type="ECO:0000313" key="4">
    <source>
        <dbReference type="Proteomes" id="UP000269148"/>
    </source>
</evidence>
<proteinExistence type="predicted"/>
<dbReference type="KEGG" id="sio:DW64_04170"/>
<dbReference type="RefSeq" id="WP_003099391.1">
    <property type="nucleotide sequence ID" value="NZ_CP010783.1"/>
</dbReference>
<dbReference type="KEGG" id="siq:DQ08_04180"/>
<protein>
    <submittedName>
        <fullName evidence="2">DUF2969 domain-containing protein</fullName>
    </submittedName>
</protein>
<evidence type="ECO:0000313" key="2">
    <source>
        <dbReference type="EMBL" id="RLU57289.1"/>
    </source>
</evidence>
<dbReference type="Pfam" id="PF11184">
    <property type="entry name" value="DUF2969"/>
    <property type="match status" value="1"/>
</dbReference>
<evidence type="ECO:0000313" key="1">
    <source>
        <dbReference type="EMBL" id="AHY15669.1"/>
    </source>
</evidence>
<keyword evidence="3" id="KW-1185">Reference proteome</keyword>